<dbReference type="RefSeq" id="WP_326506702.1">
    <property type="nucleotide sequence ID" value="NZ_JAWIIV010000009.1"/>
</dbReference>
<keyword evidence="1" id="KW-1133">Transmembrane helix</keyword>
<keyword evidence="1" id="KW-0472">Membrane</keyword>
<evidence type="ECO:0000313" key="3">
    <source>
        <dbReference type="Proteomes" id="UP001352263"/>
    </source>
</evidence>
<comment type="caution">
    <text evidence="2">The sequence shown here is derived from an EMBL/GenBank/DDBJ whole genome shotgun (WGS) entry which is preliminary data.</text>
</comment>
<feature type="transmembrane region" description="Helical" evidence="1">
    <location>
        <begin position="63"/>
        <end position="81"/>
    </location>
</feature>
<evidence type="ECO:0000313" key="2">
    <source>
        <dbReference type="EMBL" id="MEC4719987.1"/>
    </source>
</evidence>
<gene>
    <name evidence="2" type="ORF">RY831_12565</name>
</gene>
<reference evidence="2 3" key="1">
    <citation type="submission" date="2023-10" db="EMBL/GenBank/DDBJ databases">
        <title>Noviherbaspirillum sp. CPCC 100848 genome assembly.</title>
        <authorList>
            <person name="Li X.Y."/>
            <person name="Fang X.M."/>
        </authorList>
    </citation>
    <scope>NUCLEOTIDE SEQUENCE [LARGE SCALE GENOMIC DNA]</scope>
    <source>
        <strain evidence="2 3">CPCC 100848</strain>
    </source>
</reference>
<name>A0ABU6J8L7_9BURK</name>
<proteinExistence type="predicted"/>
<organism evidence="2 3">
    <name type="scientific">Noviherbaspirillum album</name>
    <dbReference type="NCBI Taxonomy" id="3080276"/>
    <lineage>
        <taxon>Bacteria</taxon>
        <taxon>Pseudomonadati</taxon>
        <taxon>Pseudomonadota</taxon>
        <taxon>Betaproteobacteria</taxon>
        <taxon>Burkholderiales</taxon>
        <taxon>Oxalobacteraceae</taxon>
        <taxon>Noviherbaspirillum</taxon>
    </lineage>
</organism>
<dbReference type="Proteomes" id="UP001352263">
    <property type="component" value="Unassembled WGS sequence"/>
</dbReference>
<evidence type="ECO:0000256" key="1">
    <source>
        <dbReference type="SAM" id="Phobius"/>
    </source>
</evidence>
<dbReference type="EMBL" id="JAWIIV010000009">
    <property type="protein sequence ID" value="MEC4719987.1"/>
    <property type="molecule type" value="Genomic_DNA"/>
</dbReference>
<sequence length="110" mass="12196">MTLFFDPFGCVNLQSMHALASASRPPLKHHQIPMFMACGGRPIHGLIASIKLKADMDRREKKLTRCMGVMLLMLATLAALLDSPLPALMAAVVGIMCLFWSALENWLDRE</sequence>
<accession>A0ABU6J8L7</accession>
<feature type="transmembrane region" description="Helical" evidence="1">
    <location>
        <begin position="87"/>
        <end position="107"/>
    </location>
</feature>
<protein>
    <submittedName>
        <fullName evidence="2">Uncharacterized protein</fullName>
    </submittedName>
</protein>
<keyword evidence="1" id="KW-0812">Transmembrane</keyword>
<keyword evidence="3" id="KW-1185">Reference proteome</keyword>